<evidence type="ECO:0000256" key="1">
    <source>
        <dbReference type="SAM" id="MobiDB-lite"/>
    </source>
</evidence>
<gene>
    <name evidence="3" type="primary">Acey_s0087.g2062</name>
    <name evidence="3" type="ORF">Y032_0087g2062</name>
</gene>
<organism evidence="3 4">
    <name type="scientific">Ancylostoma ceylanicum</name>
    <dbReference type="NCBI Taxonomy" id="53326"/>
    <lineage>
        <taxon>Eukaryota</taxon>
        <taxon>Metazoa</taxon>
        <taxon>Ecdysozoa</taxon>
        <taxon>Nematoda</taxon>
        <taxon>Chromadorea</taxon>
        <taxon>Rhabditida</taxon>
        <taxon>Rhabditina</taxon>
        <taxon>Rhabditomorpha</taxon>
        <taxon>Strongyloidea</taxon>
        <taxon>Ancylostomatidae</taxon>
        <taxon>Ancylostomatinae</taxon>
        <taxon>Ancylostoma</taxon>
    </lineage>
</organism>
<sequence length="128" mass="13813">MHVFASRPRSFQLVDSAQFPEKGKLFEGMKTKLWFLLVVVAAIVSKFSYCFDPGRHNIGKRQILLVPTPRPPPGPRVLPPPPPPGPRPPAPPPPGGPHRGVPPLPLPPGVPRPPPPPPEGPPSPPWFG</sequence>
<dbReference type="Proteomes" id="UP000024635">
    <property type="component" value="Unassembled WGS sequence"/>
</dbReference>
<keyword evidence="2" id="KW-1133">Transmembrane helix</keyword>
<keyword evidence="2" id="KW-0812">Transmembrane</keyword>
<reference evidence="4" key="1">
    <citation type="journal article" date="2015" name="Nat. Genet.">
        <title>The genome and transcriptome of the zoonotic hookworm Ancylostoma ceylanicum identify infection-specific gene families.</title>
        <authorList>
            <person name="Schwarz E.M."/>
            <person name="Hu Y."/>
            <person name="Antoshechkin I."/>
            <person name="Miller M.M."/>
            <person name="Sternberg P.W."/>
            <person name="Aroian R.V."/>
        </authorList>
    </citation>
    <scope>NUCLEOTIDE SEQUENCE</scope>
    <source>
        <strain evidence="4">HY135</strain>
    </source>
</reference>
<protein>
    <submittedName>
        <fullName evidence="3">Uncharacterized protein</fullName>
    </submittedName>
</protein>
<feature type="compositionally biased region" description="Pro residues" evidence="1">
    <location>
        <begin position="68"/>
        <end position="128"/>
    </location>
</feature>
<accession>A0A016TP81</accession>
<evidence type="ECO:0000313" key="4">
    <source>
        <dbReference type="Proteomes" id="UP000024635"/>
    </source>
</evidence>
<keyword evidence="4" id="KW-1185">Reference proteome</keyword>
<evidence type="ECO:0000313" key="3">
    <source>
        <dbReference type="EMBL" id="EYC04530.1"/>
    </source>
</evidence>
<dbReference type="AlphaFoldDB" id="A0A016TP81"/>
<proteinExistence type="predicted"/>
<feature type="region of interest" description="Disordered" evidence="1">
    <location>
        <begin position="65"/>
        <end position="128"/>
    </location>
</feature>
<keyword evidence="2" id="KW-0472">Membrane</keyword>
<evidence type="ECO:0000256" key="2">
    <source>
        <dbReference type="SAM" id="Phobius"/>
    </source>
</evidence>
<dbReference type="EMBL" id="JARK01001423">
    <property type="protein sequence ID" value="EYC04530.1"/>
    <property type="molecule type" value="Genomic_DNA"/>
</dbReference>
<name>A0A016TP81_9BILA</name>
<feature type="transmembrane region" description="Helical" evidence="2">
    <location>
        <begin position="33"/>
        <end position="51"/>
    </location>
</feature>
<comment type="caution">
    <text evidence="3">The sequence shown here is derived from an EMBL/GenBank/DDBJ whole genome shotgun (WGS) entry which is preliminary data.</text>
</comment>